<dbReference type="GeneID" id="4320465"/>
<dbReference type="RefSeq" id="XP_001213925.1">
    <property type="nucleotide sequence ID" value="XM_001213925.1"/>
</dbReference>
<dbReference type="OrthoDB" id="76567at2759"/>
<evidence type="ECO:0000313" key="1">
    <source>
        <dbReference type="EMBL" id="EAU35194.1"/>
    </source>
</evidence>
<proteinExistence type="predicted"/>
<gene>
    <name evidence="1" type="ORF">ATEG_04747</name>
</gene>
<dbReference type="VEuPathDB" id="FungiDB:ATEG_04747"/>
<dbReference type="EMBL" id="CH476599">
    <property type="protein sequence ID" value="EAU35194.1"/>
    <property type="molecule type" value="Genomic_DNA"/>
</dbReference>
<sequence length="280" mass="31489">MRPSANLALAELYPPSAYTGFEDLQKVVKSKIDRLHKGGEDQYISLKHVPQKDFDSIDIKRDQLGAKVLFTYFPDIETLIIKVPTRQHERAHRLLDQLVASKLTSMNVGFLEFMPDGSATYTGPTQSQKEGDSVRTNSQLRPQVGWPYFVIEAGVSESMPRLRADAAWWFSNSNGDVRLVLLIKVDTQCRVVTIEKYDRLQAQLTANLSPWKPRRLRTIVLNQGVTPAICDVKAPPDRATGPPLTLEFDLLMGRAANPPLEKNVQFTAAELLNWSAIVFQ</sequence>
<protein>
    <submittedName>
        <fullName evidence="1">Uncharacterized protein</fullName>
    </submittedName>
</protein>
<name>Q0CNI7_ASPTN</name>
<dbReference type="HOGENOM" id="CLU_058490_4_1_1"/>
<organism evidence="1 2">
    <name type="scientific">Aspergillus terreus (strain NIH 2624 / FGSC A1156)</name>
    <dbReference type="NCBI Taxonomy" id="341663"/>
    <lineage>
        <taxon>Eukaryota</taxon>
        <taxon>Fungi</taxon>
        <taxon>Dikarya</taxon>
        <taxon>Ascomycota</taxon>
        <taxon>Pezizomycotina</taxon>
        <taxon>Eurotiomycetes</taxon>
        <taxon>Eurotiomycetidae</taxon>
        <taxon>Eurotiales</taxon>
        <taxon>Aspergillaceae</taxon>
        <taxon>Aspergillus</taxon>
        <taxon>Aspergillus subgen. Circumdati</taxon>
    </lineage>
</organism>
<dbReference type="eggNOG" id="ENOG502T2PH">
    <property type="taxonomic scope" value="Eukaryota"/>
</dbReference>
<dbReference type="AlphaFoldDB" id="Q0CNI7"/>
<reference evidence="2" key="1">
    <citation type="submission" date="2005-09" db="EMBL/GenBank/DDBJ databases">
        <title>Annotation of the Aspergillus terreus NIH2624 genome.</title>
        <authorList>
            <person name="Birren B.W."/>
            <person name="Lander E.S."/>
            <person name="Galagan J.E."/>
            <person name="Nusbaum C."/>
            <person name="Devon K."/>
            <person name="Henn M."/>
            <person name="Ma L.-J."/>
            <person name="Jaffe D.B."/>
            <person name="Butler J."/>
            <person name="Alvarez P."/>
            <person name="Gnerre S."/>
            <person name="Grabherr M."/>
            <person name="Kleber M."/>
            <person name="Mauceli E.W."/>
            <person name="Brockman W."/>
            <person name="Rounsley S."/>
            <person name="Young S.K."/>
            <person name="LaButti K."/>
            <person name="Pushparaj V."/>
            <person name="DeCaprio D."/>
            <person name="Crawford M."/>
            <person name="Koehrsen M."/>
            <person name="Engels R."/>
            <person name="Montgomery P."/>
            <person name="Pearson M."/>
            <person name="Howarth C."/>
            <person name="Larson L."/>
            <person name="Luoma S."/>
            <person name="White J."/>
            <person name="Alvarado L."/>
            <person name="Kodira C.D."/>
            <person name="Zeng Q."/>
            <person name="Oleary S."/>
            <person name="Yandava C."/>
            <person name="Denning D.W."/>
            <person name="Nierman W.C."/>
            <person name="Milne T."/>
            <person name="Madden K."/>
        </authorList>
    </citation>
    <scope>NUCLEOTIDE SEQUENCE [LARGE SCALE GENOMIC DNA]</scope>
    <source>
        <strain evidence="2">NIH 2624 / FGSC A1156</strain>
    </source>
</reference>
<evidence type="ECO:0000313" key="2">
    <source>
        <dbReference type="Proteomes" id="UP000007963"/>
    </source>
</evidence>
<dbReference type="Proteomes" id="UP000007963">
    <property type="component" value="Unassembled WGS sequence"/>
</dbReference>
<accession>Q0CNI7</accession>
<dbReference type="OMA" id="EPLIIRF"/>